<sequence>MRLVILAEEPPAEMRAQLVFLEVCTEEKLLSLFSLYKVKAGLRALPFLRLAGITPDEVGEAIRPGDLVAWPLPERPGRKSRWMLMLA</sequence>
<evidence type="ECO:0000313" key="2">
    <source>
        <dbReference type="Proteomes" id="UP000321197"/>
    </source>
</evidence>
<proteinExistence type="predicted"/>
<dbReference type="OrthoDB" id="9895068at2"/>
<protein>
    <submittedName>
        <fullName evidence="1">Uncharacterized protein</fullName>
    </submittedName>
</protein>
<gene>
    <name evidence="1" type="ORF">MHY01S_13150</name>
</gene>
<reference evidence="1 2" key="1">
    <citation type="submission" date="2019-07" db="EMBL/GenBank/DDBJ databases">
        <title>Whole genome shotgun sequence of Meiothermus hypogaeus NBRC 106114.</title>
        <authorList>
            <person name="Hosoyama A."/>
            <person name="Uohara A."/>
            <person name="Ohji S."/>
            <person name="Ichikawa N."/>
        </authorList>
    </citation>
    <scope>NUCLEOTIDE SEQUENCE [LARGE SCALE GENOMIC DNA]</scope>
    <source>
        <strain evidence="1 2">NBRC 106114</strain>
    </source>
</reference>
<name>A0A511R0K5_9DEIN</name>
<dbReference type="EMBL" id="BJXL01000033">
    <property type="protein sequence ID" value="GEM83149.1"/>
    <property type="molecule type" value="Genomic_DNA"/>
</dbReference>
<evidence type="ECO:0000313" key="1">
    <source>
        <dbReference type="EMBL" id="GEM83149.1"/>
    </source>
</evidence>
<dbReference type="AlphaFoldDB" id="A0A511R0K5"/>
<organism evidence="1 2">
    <name type="scientific">Meiothermus hypogaeus NBRC 106114</name>
    <dbReference type="NCBI Taxonomy" id="1227553"/>
    <lineage>
        <taxon>Bacteria</taxon>
        <taxon>Thermotogati</taxon>
        <taxon>Deinococcota</taxon>
        <taxon>Deinococci</taxon>
        <taxon>Thermales</taxon>
        <taxon>Thermaceae</taxon>
        <taxon>Meiothermus</taxon>
    </lineage>
</organism>
<dbReference type="RefSeq" id="WP_024049802.1">
    <property type="nucleotide sequence ID" value="NZ_BJXL01000033.1"/>
</dbReference>
<dbReference type="Proteomes" id="UP000321197">
    <property type="component" value="Unassembled WGS sequence"/>
</dbReference>
<accession>A0A511R0K5</accession>
<comment type="caution">
    <text evidence="1">The sequence shown here is derived from an EMBL/GenBank/DDBJ whole genome shotgun (WGS) entry which is preliminary data.</text>
</comment>